<comment type="subcellular location">
    <subcellularLocation>
        <location evidence="1">Secreted</location>
    </subcellularLocation>
</comment>
<evidence type="ECO:0000313" key="8">
    <source>
        <dbReference type="Proteomes" id="UP000465846"/>
    </source>
</evidence>
<protein>
    <submittedName>
        <fullName evidence="7">Helix-turn-helix domain-containing protein</fullName>
    </submittedName>
</protein>
<evidence type="ECO:0000259" key="6">
    <source>
        <dbReference type="Pfam" id="PF24034"/>
    </source>
</evidence>
<accession>A0A6C0UFN3</accession>
<name>A0A6C0UFN3_9EURY</name>
<gene>
    <name evidence="7" type="ORF">G3I44_06735</name>
</gene>
<feature type="compositionally biased region" description="Polar residues" evidence="5">
    <location>
        <begin position="394"/>
        <end position="409"/>
    </location>
</feature>
<evidence type="ECO:0000256" key="1">
    <source>
        <dbReference type="ARBA" id="ARBA00004613"/>
    </source>
</evidence>
<sequence length="515" mass="53310">MSSTVLRSVLSFGAAVLVLLGVIGAPVAAAPGTTVTSETVATIDGTTYVWQASSTDVRVETEKPISSSASVCIGPESGNATVACSAGNGTASVTLTVSKWPTEVTGPQNVYVNGTDGKTRVSERVVFVMTKDGDIDDDGLSNKEEVNGKTGFRTADTDDDGLNDGEEVNTHGTDPTKSDSDSDNLGDSLEVSTYNTNPTDPHTDSDNLKDGVEVNEYSTSPTNDDTDDDGLSDAAEIRTYNTNPNKADTDGDSLSDGAEINTHETNASKPDTDNDNLADAIEVEETNTNPNKPDTDSDGLKDGAEVNVHGTNPNKPDTDGDGTSDKVEIEQGTNPGEDTQPDTPISTSAAFALLGTTVLAVGGGYLWWRSRGGGAPATTDDGDDSDGAATVDQATAVSDTTGTNTSETASEPGPEPAGYDAPTTAGAKGGADDTEYDEPLTREDEIIAILEEAGGRLEQSTIVSETGWSKATVSRVLSSMADEGRVTKISLGRRNLITLPGYEPDGARSPFENPT</sequence>
<feature type="compositionally biased region" description="Acidic residues" evidence="5">
    <location>
        <begin position="157"/>
        <end position="167"/>
    </location>
</feature>
<dbReference type="InterPro" id="IPR036390">
    <property type="entry name" value="WH_DNA-bd_sf"/>
</dbReference>
<feature type="compositionally biased region" description="Acidic residues" evidence="5">
    <location>
        <begin position="273"/>
        <end position="285"/>
    </location>
</feature>
<evidence type="ECO:0000256" key="2">
    <source>
        <dbReference type="ARBA" id="ARBA00022525"/>
    </source>
</evidence>
<dbReference type="InterPro" id="IPR059100">
    <property type="entry name" value="TSP3_bac"/>
</dbReference>
<evidence type="ECO:0000256" key="3">
    <source>
        <dbReference type="ARBA" id="ARBA00022729"/>
    </source>
</evidence>
<dbReference type="Pfam" id="PF24034">
    <property type="entry name" value="DUF7343"/>
    <property type="match status" value="1"/>
</dbReference>
<keyword evidence="2" id="KW-0964">Secreted</keyword>
<evidence type="ECO:0000256" key="5">
    <source>
        <dbReference type="SAM" id="MobiDB-lite"/>
    </source>
</evidence>
<dbReference type="InterPro" id="IPR053180">
    <property type="entry name" value="Ca-binding_acidic-repeat"/>
</dbReference>
<feature type="compositionally biased region" description="Basic and acidic residues" evidence="5">
    <location>
        <begin position="201"/>
        <end position="212"/>
    </location>
</feature>
<feature type="compositionally biased region" description="Polar residues" evidence="5">
    <location>
        <begin position="331"/>
        <end position="347"/>
    </location>
</feature>
<dbReference type="InterPro" id="IPR036388">
    <property type="entry name" value="WH-like_DNA-bd_sf"/>
</dbReference>
<dbReference type="InterPro" id="IPR055767">
    <property type="entry name" value="DUF7343"/>
</dbReference>
<reference evidence="7 8" key="1">
    <citation type="submission" date="2020-02" db="EMBL/GenBank/DDBJ databases">
        <title>Whole genome sequence of Halogeometricum borinquense strain wsp4.</title>
        <authorList>
            <person name="Verma D.K."/>
            <person name="Gopal K."/>
            <person name="Prasad E.S."/>
        </authorList>
    </citation>
    <scope>NUCLEOTIDE SEQUENCE [LARGE SCALE GENOMIC DNA]</scope>
    <source>
        <strain evidence="8">wsp4</strain>
    </source>
</reference>
<dbReference type="GeneID" id="44079082"/>
<dbReference type="PANTHER" id="PTHR37467:SF1">
    <property type="entry name" value="EXPORTED CALCIUM-BINDING GLYCOPROTEIN"/>
    <property type="match status" value="1"/>
</dbReference>
<evidence type="ECO:0000313" key="7">
    <source>
        <dbReference type="EMBL" id="QIB74017.1"/>
    </source>
</evidence>
<dbReference type="Pfam" id="PF18884">
    <property type="entry name" value="TSP3_bac"/>
    <property type="match status" value="7"/>
</dbReference>
<dbReference type="RefSeq" id="WP_163485987.1">
    <property type="nucleotide sequence ID" value="NZ_CP048739.1"/>
</dbReference>
<organism evidence="7 8">
    <name type="scientific">Halogeometricum borinquense</name>
    <dbReference type="NCBI Taxonomy" id="60847"/>
    <lineage>
        <taxon>Archaea</taxon>
        <taxon>Methanobacteriati</taxon>
        <taxon>Methanobacteriota</taxon>
        <taxon>Stenosarchaea group</taxon>
        <taxon>Halobacteria</taxon>
        <taxon>Halobacteriales</taxon>
        <taxon>Haloferacaceae</taxon>
        <taxon>Halogeometricum</taxon>
    </lineage>
</organism>
<feature type="compositionally biased region" description="Basic and acidic residues" evidence="5">
    <location>
        <begin position="293"/>
        <end position="304"/>
    </location>
</feature>
<dbReference type="EMBL" id="CP048739">
    <property type="protein sequence ID" value="QIB74017.1"/>
    <property type="molecule type" value="Genomic_DNA"/>
</dbReference>
<proteinExistence type="predicted"/>
<feature type="domain" description="DUF7343" evidence="6">
    <location>
        <begin position="440"/>
        <end position="500"/>
    </location>
</feature>
<feature type="compositionally biased region" description="Polar residues" evidence="5">
    <location>
        <begin position="190"/>
        <end position="200"/>
    </location>
</feature>
<keyword evidence="3" id="KW-0732">Signal</keyword>
<dbReference type="PANTHER" id="PTHR37467">
    <property type="entry name" value="EXPORTED CALCIUM-BINDING GLYCOPROTEIN-RELATED"/>
    <property type="match status" value="1"/>
</dbReference>
<dbReference type="Proteomes" id="UP000465846">
    <property type="component" value="Chromosome"/>
</dbReference>
<dbReference type="Gene3D" id="1.10.10.10">
    <property type="entry name" value="Winged helix-like DNA-binding domain superfamily/Winged helix DNA-binding domain"/>
    <property type="match status" value="1"/>
</dbReference>
<evidence type="ECO:0000256" key="4">
    <source>
        <dbReference type="ARBA" id="ARBA00022837"/>
    </source>
</evidence>
<feature type="region of interest" description="Disordered" evidence="5">
    <location>
        <begin position="394"/>
        <end position="438"/>
    </location>
</feature>
<keyword evidence="4" id="KW-0106">Calcium</keyword>
<dbReference type="SUPFAM" id="SSF46785">
    <property type="entry name" value="Winged helix' DNA-binding domain"/>
    <property type="match status" value="1"/>
</dbReference>
<feature type="region of interest" description="Disordered" evidence="5">
    <location>
        <begin position="133"/>
        <end position="347"/>
    </location>
</feature>
<dbReference type="AlphaFoldDB" id="A0A6C0UFN3"/>